<reference evidence="1 2" key="1">
    <citation type="journal article" date="2013" name="ISME J.">
        <title>By their genes ye shall know them: genomic signatures of predatory bacteria.</title>
        <authorList>
            <person name="Pasternak Z."/>
            <person name="Pietrokovski S."/>
            <person name="Rotem O."/>
            <person name="Gophna U."/>
            <person name="Lurie-Weinberger M.N."/>
            <person name="Jurkevitch E."/>
        </authorList>
    </citation>
    <scope>NUCLEOTIDE SEQUENCE [LARGE SCALE GENOMIC DNA]</scope>
    <source>
        <strain evidence="1">EPB</strain>
    </source>
</reference>
<proteinExistence type="predicted"/>
<name>M4VDA0_9BACT</name>
<accession>M4VDA0</accession>
<evidence type="ECO:0000313" key="1">
    <source>
        <dbReference type="EMBL" id="AGH97372.1"/>
    </source>
</evidence>
<dbReference type="Proteomes" id="UP000011932">
    <property type="component" value="Chromosome"/>
</dbReference>
<evidence type="ECO:0000313" key="2">
    <source>
        <dbReference type="Proteomes" id="UP000011932"/>
    </source>
</evidence>
<gene>
    <name evidence="1" type="ORF">A11S_548</name>
</gene>
<dbReference type="KEGG" id="man:A11S_548"/>
<dbReference type="STRING" id="349215.A11S_548"/>
<dbReference type="RefSeq" id="WP_015466926.1">
    <property type="nucleotide sequence ID" value="NC_020812.1"/>
</dbReference>
<dbReference type="OrthoDB" id="5471992at2"/>
<sequence>MTKPFHFILTVSCLGLAACAGVDVNEPRPYAGYFEQKKLTSPAPKSFDVCRGYGCVSRDRVSLSPAQWTKATAPLRQTITNAPAERAAIAKSIGLMERIVGKKTGTAVDVAGTYDTLGPHQLDCVDESTNATVYMAMMEEAGLFKFHKTTRPTARVPLFVAQGPHQTAALVDIKTGERYAVDSWFHDNGHPAEIVPMGDWKMGWTPQKD</sequence>
<dbReference type="HOGENOM" id="CLU_097948_0_0_5"/>
<organism evidence="1 2">
    <name type="scientific">Micavibrio aeruginosavorus EPB</name>
    <dbReference type="NCBI Taxonomy" id="349215"/>
    <lineage>
        <taxon>Bacteria</taxon>
        <taxon>Pseudomonadati</taxon>
        <taxon>Bdellovibrionota</taxon>
        <taxon>Bdellovibrionia</taxon>
        <taxon>Bdellovibrionales</taxon>
        <taxon>Pseudobdellovibrionaceae</taxon>
        <taxon>Micavibrio</taxon>
    </lineage>
</organism>
<dbReference type="EMBL" id="CP003538">
    <property type="protein sequence ID" value="AGH97372.1"/>
    <property type="molecule type" value="Genomic_DNA"/>
</dbReference>
<evidence type="ECO:0008006" key="3">
    <source>
        <dbReference type="Google" id="ProtNLM"/>
    </source>
</evidence>
<dbReference type="AlphaFoldDB" id="M4VDA0"/>
<dbReference type="PROSITE" id="PS51257">
    <property type="entry name" value="PROKAR_LIPOPROTEIN"/>
    <property type="match status" value="1"/>
</dbReference>
<protein>
    <recommendedName>
        <fullName evidence="3">Lipoprotein</fullName>
    </recommendedName>
</protein>